<evidence type="ECO:0000256" key="1">
    <source>
        <dbReference type="SAM" id="Phobius"/>
    </source>
</evidence>
<keyword evidence="4" id="KW-1185">Reference proteome</keyword>
<dbReference type="RefSeq" id="WP_087621963.1">
    <property type="nucleotide sequence ID" value="NZ_NEXX01000010.1"/>
</dbReference>
<dbReference type="EMBL" id="NEXX01000010">
    <property type="protein sequence ID" value="OUY05513.1"/>
    <property type="molecule type" value="Genomic_DNA"/>
</dbReference>
<keyword evidence="1" id="KW-1133">Transmembrane helix</keyword>
<comment type="caution">
    <text evidence="3">The sequence shown here is derived from an EMBL/GenBank/DDBJ whole genome shotgun (WGS) entry which is preliminary data.</text>
</comment>
<evidence type="ECO:0000313" key="4">
    <source>
        <dbReference type="Proteomes" id="UP000196536"/>
    </source>
</evidence>
<accession>A0A1Z9YTK3</accession>
<dbReference type="Proteomes" id="UP000196536">
    <property type="component" value="Unassembled WGS sequence"/>
</dbReference>
<evidence type="ECO:0008006" key="5">
    <source>
        <dbReference type="Google" id="ProtNLM"/>
    </source>
</evidence>
<name>A0A1Z9YTK3_9GAMM</name>
<sequence>MNFLTKLKKAFMPKIAPTAVGTTALVVAGSATASGGGGLAEQATAAISGGTADLQTVGIAIIAVVAGVWVIKRVIALIR</sequence>
<keyword evidence="2" id="KW-0732">Signal</keyword>
<feature type="transmembrane region" description="Helical" evidence="1">
    <location>
        <begin position="55"/>
        <end position="75"/>
    </location>
</feature>
<feature type="signal peptide" evidence="2">
    <location>
        <begin position="1"/>
        <end position="33"/>
    </location>
</feature>
<keyword evidence="1" id="KW-0472">Membrane</keyword>
<evidence type="ECO:0000256" key="2">
    <source>
        <dbReference type="SAM" id="SignalP"/>
    </source>
</evidence>
<dbReference type="AlphaFoldDB" id="A0A1Z9YTK3"/>
<feature type="chain" id="PRO_5012194031" description="Methyltransferase" evidence="2">
    <location>
        <begin position="34"/>
        <end position="79"/>
    </location>
</feature>
<keyword evidence="1" id="KW-0812">Transmembrane</keyword>
<gene>
    <name evidence="3" type="ORF">CAP51_17025</name>
</gene>
<protein>
    <recommendedName>
        <fullName evidence="5">Methyltransferase</fullName>
    </recommendedName>
</protein>
<reference evidence="3 4" key="1">
    <citation type="submission" date="2017-05" db="EMBL/GenBank/DDBJ databases">
        <title>Acinetobacter populi ANC 5415 (= PBJ7), whole genome shotgun sequencing project.</title>
        <authorList>
            <person name="Nemec A."/>
            <person name="Radolfova-Krizova L."/>
        </authorList>
    </citation>
    <scope>NUCLEOTIDE SEQUENCE [LARGE SCALE GENOMIC DNA]</scope>
    <source>
        <strain evidence="3 4">PBJ7</strain>
    </source>
</reference>
<evidence type="ECO:0000313" key="3">
    <source>
        <dbReference type="EMBL" id="OUY05513.1"/>
    </source>
</evidence>
<proteinExistence type="predicted"/>
<organism evidence="3 4">
    <name type="scientific">Acinetobacter populi</name>
    <dbReference type="NCBI Taxonomy" id="1582270"/>
    <lineage>
        <taxon>Bacteria</taxon>
        <taxon>Pseudomonadati</taxon>
        <taxon>Pseudomonadota</taxon>
        <taxon>Gammaproteobacteria</taxon>
        <taxon>Moraxellales</taxon>
        <taxon>Moraxellaceae</taxon>
        <taxon>Acinetobacter</taxon>
    </lineage>
</organism>